<gene>
    <name evidence="2" type="ORF">AALP_AAs42859U000100</name>
</gene>
<dbReference type="EMBL" id="KL993679">
    <property type="protein sequence ID" value="KFK22008.1"/>
    <property type="molecule type" value="Genomic_DNA"/>
</dbReference>
<organism evidence="2 3">
    <name type="scientific">Arabis alpina</name>
    <name type="common">Alpine rock-cress</name>
    <dbReference type="NCBI Taxonomy" id="50452"/>
    <lineage>
        <taxon>Eukaryota</taxon>
        <taxon>Viridiplantae</taxon>
        <taxon>Streptophyta</taxon>
        <taxon>Embryophyta</taxon>
        <taxon>Tracheophyta</taxon>
        <taxon>Spermatophyta</taxon>
        <taxon>Magnoliopsida</taxon>
        <taxon>eudicotyledons</taxon>
        <taxon>Gunneridae</taxon>
        <taxon>Pentapetalae</taxon>
        <taxon>rosids</taxon>
        <taxon>malvids</taxon>
        <taxon>Brassicales</taxon>
        <taxon>Brassicaceae</taxon>
        <taxon>Arabideae</taxon>
        <taxon>Arabis</taxon>
    </lineage>
</organism>
<protein>
    <submittedName>
        <fullName evidence="2">Uncharacterized protein</fullName>
    </submittedName>
</protein>
<feature type="compositionally biased region" description="Low complexity" evidence="1">
    <location>
        <begin position="104"/>
        <end position="122"/>
    </location>
</feature>
<feature type="compositionally biased region" description="Basic residues" evidence="1">
    <location>
        <begin position="123"/>
        <end position="134"/>
    </location>
</feature>
<dbReference type="Proteomes" id="UP000029120">
    <property type="component" value="Unassembled WGS sequence"/>
</dbReference>
<evidence type="ECO:0000313" key="2">
    <source>
        <dbReference type="EMBL" id="KFK22008.1"/>
    </source>
</evidence>
<reference evidence="3" key="1">
    <citation type="journal article" date="2015" name="Nat. Plants">
        <title>Genome expansion of Arabis alpina linked with retrotransposition and reduced symmetric DNA methylation.</title>
        <authorList>
            <person name="Willing E.M."/>
            <person name="Rawat V."/>
            <person name="Mandakova T."/>
            <person name="Maumus F."/>
            <person name="James G.V."/>
            <person name="Nordstroem K.J."/>
            <person name="Becker C."/>
            <person name="Warthmann N."/>
            <person name="Chica C."/>
            <person name="Szarzynska B."/>
            <person name="Zytnicki M."/>
            <person name="Albani M.C."/>
            <person name="Kiefer C."/>
            <person name="Bergonzi S."/>
            <person name="Castaings L."/>
            <person name="Mateos J.L."/>
            <person name="Berns M.C."/>
            <person name="Bujdoso N."/>
            <person name="Piofczyk T."/>
            <person name="de Lorenzo L."/>
            <person name="Barrero-Sicilia C."/>
            <person name="Mateos I."/>
            <person name="Piednoel M."/>
            <person name="Hagmann J."/>
            <person name="Chen-Min-Tao R."/>
            <person name="Iglesias-Fernandez R."/>
            <person name="Schuster S.C."/>
            <person name="Alonso-Blanco C."/>
            <person name="Roudier F."/>
            <person name="Carbonero P."/>
            <person name="Paz-Ares J."/>
            <person name="Davis S.J."/>
            <person name="Pecinka A."/>
            <person name="Quesneville H."/>
            <person name="Colot V."/>
            <person name="Lysak M.A."/>
            <person name="Weigel D."/>
            <person name="Coupland G."/>
            <person name="Schneeberger K."/>
        </authorList>
    </citation>
    <scope>NUCLEOTIDE SEQUENCE [LARGE SCALE GENOMIC DNA]</scope>
    <source>
        <strain evidence="3">cv. Pajares</strain>
    </source>
</reference>
<evidence type="ECO:0000313" key="3">
    <source>
        <dbReference type="Proteomes" id="UP000029120"/>
    </source>
</evidence>
<proteinExistence type="predicted"/>
<feature type="region of interest" description="Disordered" evidence="1">
    <location>
        <begin position="71"/>
        <end position="134"/>
    </location>
</feature>
<dbReference type="AlphaFoldDB" id="A0A087FWK6"/>
<sequence>MRDVKNNWRSAEFDHFIREPMLDPPVKGQPKQPPVDVKTIYKFVKKSGLVGVYYVKVGEDGKPFDAEELIYEFKRPSPTPAEDTSSGSGNNSGKKKGKKDDGDSSSSSVGDSSSSSGSGNNSGKKKGKKGKKNK</sequence>
<evidence type="ECO:0000256" key="1">
    <source>
        <dbReference type="SAM" id="MobiDB-lite"/>
    </source>
</evidence>
<name>A0A087FWK6_ARAAL</name>
<accession>A0A087FWK6</accession>
<dbReference type="Gramene" id="KFK22008">
    <property type="protein sequence ID" value="KFK22008"/>
    <property type="gene ID" value="AALP_AAs42859U000100"/>
</dbReference>
<keyword evidence="3" id="KW-1185">Reference proteome</keyword>